<dbReference type="AlphaFoldDB" id="A0A5J4NAT1"/>
<dbReference type="GO" id="GO:0015031">
    <property type="term" value="P:protein transport"/>
    <property type="evidence" value="ECO:0007669"/>
    <property type="project" value="UniProtKB-KW"/>
</dbReference>
<comment type="function">
    <text evidence="10">Involved in transport of proteins from the cis/medial-Golgi to the trans-Golgi network.</text>
</comment>
<dbReference type="InterPro" id="IPR027027">
    <property type="entry name" value="GOSR2/Membrin/Bos1"/>
</dbReference>
<evidence type="ECO:0000313" key="14">
    <source>
        <dbReference type="Proteomes" id="UP000324629"/>
    </source>
</evidence>
<dbReference type="GO" id="GO:0005797">
    <property type="term" value="C:Golgi medial cisterna"/>
    <property type="evidence" value="ECO:0007669"/>
    <property type="project" value="TreeGrafter"/>
</dbReference>
<protein>
    <recommendedName>
        <fullName evidence="3">Golgi SNAP receptor complex member 1</fullName>
    </recommendedName>
</protein>
<keyword evidence="4 10" id="KW-0813">Transport</keyword>
<evidence type="ECO:0000256" key="10">
    <source>
        <dbReference type="PIRNR" id="PIRNR028865"/>
    </source>
</evidence>
<evidence type="ECO:0000256" key="6">
    <source>
        <dbReference type="ARBA" id="ARBA00022927"/>
    </source>
</evidence>
<dbReference type="Pfam" id="PF12352">
    <property type="entry name" value="V-SNARE_C"/>
    <property type="match status" value="1"/>
</dbReference>
<dbReference type="GO" id="GO:0005484">
    <property type="term" value="F:SNAP receptor activity"/>
    <property type="evidence" value="ECO:0007669"/>
    <property type="project" value="InterPro"/>
</dbReference>
<keyword evidence="13" id="KW-0675">Receptor</keyword>
<keyword evidence="5 12" id="KW-0812">Transmembrane</keyword>
<dbReference type="GO" id="GO:0031201">
    <property type="term" value="C:SNARE complex"/>
    <property type="evidence" value="ECO:0007669"/>
    <property type="project" value="TreeGrafter"/>
</dbReference>
<comment type="caution">
    <text evidence="13">The sequence shown here is derived from an EMBL/GenBank/DDBJ whole genome shotgun (WGS) entry which is preliminary data.</text>
</comment>
<dbReference type="GO" id="GO:0000139">
    <property type="term" value="C:Golgi membrane"/>
    <property type="evidence" value="ECO:0007669"/>
    <property type="project" value="UniProtKB-SubCell"/>
</dbReference>
<feature type="region of interest" description="Disordered" evidence="11">
    <location>
        <begin position="100"/>
        <end position="140"/>
    </location>
</feature>
<accession>A0A5J4NAT1</accession>
<keyword evidence="9 10" id="KW-0472">Membrane</keyword>
<evidence type="ECO:0000256" key="9">
    <source>
        <dbReference type="ARBA" id="ARBA00023136"/>
    </source>
</evidence>
<gene>
    <name evidence="13" type="ORF">DEA37_0011200</name>
</gene>
<feature type="compositionally biased region" description="Polar residues" evidence="11">
    <location>
        <begin position="107"/>
        <end position="140"/>
    </location>
</feature>
<evidence type="ECO:0000256" key="7">
    <source>
        <dbReference type="ARBA" id="ARBA00022989"/>
    </source>
</evidence>
<proteinExistence type="inferred from homology"/>
<dbReference type="GO" id="GO:0006906">
    <property type="term" value="P:vesicle fusion"/>
    <property type="evidence" value="ECO:0007669"/>
    <property type="project" value="TreeGrafter"/>
</dbReference>
<name>A0A5J4NAT1_9TREM</name>
<evidence type="ECO:0000256" key="5">
    <source>
        <dbReference type="ARBA" id="ARBA00022692"/>
    </source>
</evidence>
<feature type="transmembrane region" description="Helical" evidence="12">
    <location>
        <begin position="215"/>
        <end position="233"/>
    </location>
</feature>
<keyword evidence="7 12" id="KW-1133">Transmembrane helix</keyword>
<keyword evidence="8" id="KW-0333">Golgi apparatus</keyword>
<reference evidence="13 14" key="1">
    <citation type="journal article" date="2019" name="Gigascience">
        <title>Whole-genome sequence of the oriental lung fluke Paragonimus westermani.</title>
        <authorList>
            <person name="Oey H."/>
            <person name="Zakrzewski M."/>
            <person name="Narain K."/>
            <person name="Devi K.R."/>
            <person name="Agatsuma T."/>
            <person name="Nawaratna S."/>
            <person name="Gobert G.N."/>
            <person name="Jones M.K."/>
            <person name="Ragan M.A."/>
            <person name="McManus D.P."/>
            <person name="Krause L."/>
        </authorList>
    </citation>
    <scope>NUCLEOTIDE SEQUENCE [LARGE SCALE GENOMIC DNA]</scope>
    <source>
        <strain evidence="13 14">IND2009</strain>
    </source>
</reference>
<dbReference type="PIRSF" id="PIRSF028865">
    <property type="entry name" value="Membrin-2"/>
    <property type="match status" value="1"/>
</dbReference>
<dbReference type="Proteomes" id="UP000324629">
    <property type="component" value="Unassembled WGS sequence"/>
</dbReference>
<keyword evidence="14" id="KW-1185">Reference proteome</keyword>
<dbReference type="PANTHER" id="PTHR21094">
    <property type="entry name" value="GOS-28 SNARE- RELATED"/>
    <property type="match status" value="1"/>
</dbReference>
<evidence type="ECO:0000256" key="12">
    <source>
        <dbReference type="SAM" id="Phobius"/>
    </source>
</evidence>
<evidence type="ECO:0000313" key="13">
    <source>
        <dbReference type="EMBL" id="KAA3672597.1"/>
    </source>
</evidence>
<dbReference type="GO" id="GO:0048219">
    <property type="term" value="P:inter-Golgi cisterna vesicle-mediated transport"/>
    <property type="evidence" value="ECO:0007669"/>
    <property type="project" value="TreeGrafter"/>
</dbReference>
<dbReference type="PANTHER" id="PTHR21094:SF2">
    <property type="entry name" value="GOLGI SNAP RECEPTOR COMPLEX MEMBER 1"/>
    <property type="match status" value="1"/>
</dbReference>
<evidence type="ECO:0000256" key="1">
    <source>
        <dbReference type="ARBA" id="ARBA00004409"/>
    </source>
</evidence>
<evidence type="ECO:0000256" key="2">
    <source>
        <dbReference type="ARBA" id="ARBA00008473"/>
    </source>
</evidence>
<dbReference type="GO" id="GO:0006888">
    <property type="term" value="P:endoplasmic reticulum to Golgi vesicle-mediated transport"/>
    <property type="evidence" value="ECO:0007669"/>
    <property type="project" value="InterPro"/>
</dbReference>
<evidence type="ECO:0000256" key="3">
    <source>
        <dbReference type="ARBA" id="ARBA00015612"/>
    </source>
</evidence>
<dbReference type="EMBL" id="QNGE01004737">
    <property type="protein sequence ID" value="KAA3672597.1"/>
    <property type="molecule type" value="Genomic_DNA"/>
</dbReference>
<keyword evidence="6 10" id="KW-0653">Protein transport</keyword>
<dbReference type="GO" id="GO:0005801">
    <property type="term" value="C:cis-Golgi network"/>
    <property type="evidence" value="ECO:0007669"/>
    <property type="project" value="InterPro"/>
</dbReference>
<comment type="similarity">
    <text evidence="2">Belongs to the GOSR1 family.</text>
</comment>
<evidence type="ECO:0000256" key="11">
    <source>
        <dbReference type="SAM" id="MobiDB-lite"/>
    </source>
</evidence>
<comment type="subcellular location">
    <subcellularLocation>
        <location evidence="1">Golgi apparatus membrane</location>
        <topology evidence="1">Single-pass type IV membrane protein</topology>
    </subcellularLocation>
</comment>
<dbReference type="InterPro" id="IPR023601">
    <property type="entry name" value="Golgi_SNAP_su1"/>
</dbReference>
<organism evidence="13 14">
    <name type="scientific">Paragonimus westermani</name>
    <dbReference type="NCBI Taxonomy" id="34504"/>
    <lineage>
        <taxon>Eukaryota</taxon>
        <taxon>Metazoa</taxon>
        <taxon>Spiralia</taxon>
        <taxon>Lophotrochozoa</taxon>
        <taxon>Platyhelminthes</taxon>
        <taxon>Trematoda</taxon>
        <taxon>Digenea</taxon>
        <taxon>Plagiorchiida</taxon>
        <taxon>Troglotremata</taxon>
        <taxon>Troglotrematidae</taxon>
        <taxon>Paragonimus</taxon>
    </lineage>
</organism>
<comment type="similarity">
    <text evidence="10">Belongs to the GOSR2 family.</text>
</comment>
<evidence type="ECO:0000256" key="8">
    <source>
        <dbReference type="ARBA" id="ARBA00023034"/>
    </source>
</evidence>
<evidence type="ECO:0000256" key="4">
    <source>
        <dbReference type="ARBA" id="ARBA00022448"/>
    </source>
</evidence>
<sequence length="234" mass="26214">MASYSWEELRRQARCLENEIDSRLANFSALSNKSIDSTAYKSQIGGNVLPPHRGVSGLNDQSDLFNTTPQGEDPSKLAITIEQLLQKLTQVNDQMTELVREADRSSTIDGSTRPSAYRETSMNNGDRTLSTIGTGNHRGQSTATRILLEEQDKYHRSNRMVDDHLTAASTIRATLRAQRVALRNASGGLHNLTARFPRIRQMISKIDWRHRQDSIILGLVIACCIAFLLIYKLS</sequence>